<evidence type="ECO:0000313" key="3">
    <source>
        <dbReference type="EMBL" id="PWJ41934.1"/>
    </source>
</evidence>
<proteinExistence type="predicted"/>
<feature type="signal peptide" evidence="1">
    <location>
        <begin position="1"/>
        <end position="28"/>
    </location>
</feature>
<dbReference type="Gene3D" id="2.170.130.10">
    <property type="entry name" value="TonB-dependent receptor, plug domain"/>
    <property type="match status" value="1"/>
</dbReference>
<evidence type="ECO:0000313" key="4">
    <source>
        <dbReference type="Proteomes" id="UP000245535"/>
    </source>
</evidence>
<dbReference type="InterPro" id="IPR037066">
    <property type="entry name" value="Plug_dom_sf"/>
</dbReference>
<dbReference type="NCBIfam" id="TIGR04056">
    <property type="entry name" value="OMP_RagA_SusC"/>
    <property type="match status" value="1"/>
</dbReference>
<keyword evidence="1" id="KW-0732">Signal</keyword>
<feature type="domain" description="TonB-dependent receptor plug" evidence="2">
    <location>
        <begin position="148"/>
        <end position="238"/>
    </location>
</feature>
<organism evidence="3 4">
    <name type="scientific">Sediminitomix flava</name>
    <dbReference type="NCBI Taxonomy" id="379075"/>
    <lineage>
        <taxon>Bacteria</taxon>
        <taxon>Pseudomonadati</taxon>
        <taxon>Bacteroidota</taxon>
        <taxon>Cytophagia</taxon>
        <taxon>Cytophagales</taxon>
        <taxon>Flammeovirgaceae</taxon>
        <taxon>Sediminitomix</taxon>
    </lineage>
</organism>
<name>A0A315ZB38_SEDFL</name>
<evidence type="ECO:0000256" key="1">
    <source>
        <dbReference type="SAM" id="SignalP"/>
    </source>
</evidence>
<dbReference type="SUPFAM" id="SSF56935">
    <property type="entry name" value="Porins"/>
    <property type="match status" value="1"/>
</dbReference>
<comment type="caution">
    <text evidence="3">The sequence shown here is derived from an EMBL/GenBank/DDBJ whole genome shotgun (WGS) entry which is preliminary data.</text>
</comment>
<feature type="chain" id="PRO_5016385873" evidence="1">
    <location>
        <begin position="29"/>
        <end position="1005"/>
    </location>
</feature>
<protein>
    <submittedName>
        <fullName evidence="3">TonB-linked SusC/RagA family outer membrane protein</fullName>
    </submittedName>
</protein>
<dbReference type="Pfam" id="PF07715">
    <property type="entry name" value="Plug"/>
    <property type="match status" value="1"/>
</dbReference>
<dbReference type="OrthoDB" id="9768177at2"/>
<gene>
    <name evidence="3" type="ORF">BC781_103184</name>
</gene>
<accession>A0A315ZB38</accession>
<dbReference type="InterPro" id="IPR023996">
    <property type="entry name" value="TonB-dep_OMP_SusC/RagA"/>
</dbReference>
<reference evidence="3 4" key="1">
    <citation type="submission" date="2018-03" db="EMBL/GenBank/DDBJ databases">
        <title>Genomic Encyclopedia of Archaeal and Bacterial Type Strains, Phase II (KMG-II): from individual species to whole genera.</title>
        <authorList>
            <person name="Goeker M."/>
        </authorList>
    </citation>
    <scope>NUCLEOTIDE SEQUENCE [LARGE SCALE GENOMIC DNA]</scope>
    <source>
        <strain evidence="3 4">DSM 28229</strain>
    </source>
</reference>
<keyword evidence="4" id="KW-1185">Reference proteome</keyword>
<dbReference type="Proteomes" id="UP000245535">
    <property type="component" value="Unassembled WGS sequence"/>
</dbReference>
<evidence type="ECO:0000259" key="2">
    <source>
        <dbReference type="Pfam" id="PF07715"/>
    </source>
</evidence>
<dbReference type="RefSeq" id="WP_109618412.1">
    <property type="nucleotide sequence ID" value="NZ_QGDO01000003.1"/>
</dbReference>
<dbReference type="AlphaFoldDB" id="A0A315ZB38"/>
<sequence length="1005" mass="113858">MKKIFLKHNTLIVAAILALGFLSHPLQAQRKKLDYTLYTLKIVDKDKKPIKNAKVTRLINAGSDKVSDQVYHTNRRGIVHLDGEPGFQYVIEAEGKKKLIHHVSAFIDYNKLVLRDRVKEQEIELDDLLSFTNISSARMTENVNYHSFKHSYSLDVALALKGKEPSLLIEQLNGDLAWNQASMTIRGLSTTGDNQAAVFIDGVPRSIYNLNVEEIESVKVLKGSKAKILYGPRAINGIISITTKTPEISKGRIYASYEQGVQMPTFTANYLGSDEYAKLYNEARANDGLTPYYSESAIQAYQSSDNSLRYPNNDYQDLIFNEHSAFQKAYLNFSKGGSKTRYFVSLGYTGQEGLTNVGPENRLDRINVRGNLGAKLSKSINLLAKINVRTDLLSSGTVSGDKLFGLLSTHRPNEYPIFVNTEDVNGITANGYGVSRLYTQNIYAELNDKGYQKEQRIIGQSMLTLDYDLSKFSKGLSAKTSVAVDTHNMVNYGQNKKYNAYTLGFSDDGEISYQQRQRETELSNQSRNSDAVFRNYNLRASLNYKKSIAKKSKLLLEGFFNYNREEFKTSRQEPKQLILAFLSTLNLKNKYIFEGTISDFATNRISDNPHQLNYAASASWILSEERFVPDVFKYLRLKASYGLVSTDMSFGNHLLNQNVWSSNGSVDFGKNNNNSHQVYQLAQYGVSNLTWEKQEEYEFNLEGSLGKSFSFEMSYFNHHRFDILNLINNRYLNASQVDSYANYGVVNNHGVELALNLKKHINHFHYEIGLGGMYSQSELVAGNEFNNVIGYPVNSILGLQANGLFQSAQEIENHYTQHYGTVQAGDIKYQDLNGDGKINEYDQEIIGDSFPDFLLNTTLKLNYKRFSLFAEVSGIFGRDVILNDSYHWVDGVQKYSEQVNDRWTPENTAASYPRLTSKSAENNHQNSSFWVRNGDYLKLSNFFLRYRLPLKKVSDNQLREMSIWMKGNNLLIFSELDGIDPESTSAGISNFPLMKSVSIGLNLTI</sequence>
<dbReference type="InterPro" id="IPR012910">
    <property type="entry name" value="Plug_dom"/>
</dbReference>
<dbReference type="EMBL" id="QGDO01000003">
    <property type="protein sequence ID" value="PWJ41934.1"/>
    <property type="molecule type" value="Genomic_DNA"/>
</dbReference>